<dbReference type="OrthoDB" id="273314at2"/>
<evidence type="ECO:0000256" key="5">
    <source>
        <dbReference type="SAM" id="SignalP"/>
    </source>
</evidence>
<dbReference type="GO" id="GO:0004553">
    <property type="term" value="F:hydrolase activity, hydrolyzing O-glycosyl compounds"/>
    <property type="evidence" value="ECO:0007669"/>
    <property type="project" value="InterPro"/>
</dbReference>
<dbReference type="PANTHER" id="PTHR22925:SF3">
    <property type="entry name" value="GLYCOSYL HYDROLASE FAMILY PROTEIN 43"/>
    <property type="match status" value="1"/>
</dbReference>
<organism evidence="7 8">
    <name type="scientific">Nonomuraea zeae</name>
    <dbReference type="NCBI Taxonomy" id="1642303"/>
    <lineage>
        <taxon>Bacteria</taxon>
        <taxon>Bacillati</taxon>
        <taxon>Actinomycetota</taxon>
        <taxon>Actinomycetes</taxon>
        <taxon>Streptosporangiales</taxon>
        <taxon>Streptosporangiaceae</taxon>
        <taxon>Nonomuraea</taxon>
    </lineage>
</organism>
<dbReference type="SUPFAM" id="SSF75005">
    <property type="entry name" value="Arabinanase/levansucrase/invertase"/>
    <property type="match status" value="1"/>
</dbReference>
<dbReference type="CDD" id="cd23458">
    <property type="entry name" value="beta-trefoil_Ricin_AgaB34-like"/>
    <property type="match status" value="1"/>
</dbReference>
<evidence type="ECO:0000313" key="7">
    <source>
        <dbReference type="EMBL" id="TMR16968.1"/>
    </source>
</evidence>
<keyword evidence="2 4" id="KW-0378">Hydrolase</keyword>
<evidence type="ECO:0000256" key="4">
    <source>
        <dbReference type="RuleBase" id="RU361187"/>
    </source>
</evidence>
<evidence type="ECO:0000313" key="8">
    <source>
        <dbReference type="Proteomes" id="UP000306628"/>
    </source>
</evidence>
<dbReference type="PROSITE" id="PS50231">
    <property type="entry name" value="RICIN_B_LECTIN"/>
    <property type="match status" value="1"/>
</dbReference>
<sequence>MSRIRTLLAGLCLALPLSFALLSASPMAGAAQAAPVTVPVGAQFTDTSGNLLHAHGGGVLKAGAYYYWFGENRNADGTFRYVSAYRSTDLRTWEFRNHVLTQSSSPELQVANIERPKVVYNASTGQFIMWMHKENGSDYGEARAAVAVSGTVDGAYTYLRSFRPLGHMSRDITAFVDTDGTGYMISAADENYDLHVYRLSADYTDVASLVRVWDGYHREAPAMFKRNGVYFLLTSAATGWQPNQAQYATATSITGTWSAWQNAGDSLTYGSQPAFVLPVQGTSGTSYLYLGDRWAGAWGGPVNDSRYVWLPVQFPSGTTMSLTYARQLTIDAAAGTITSTGTGYDRLSVRHSGKCADVRNGSTANLAPVIQYTCGSGANQQWRIQSVSGGYVQIVARHSGRCLDVNGVSTADGAALQQYACGSGANQQWTLQDAGGGYLRLVARHSGKCADLPSSSQAEDVQFKQYPCNGGQNQQFTRTSL</sequence>
<keyword evidence="8" id="KW-1185">Reference proteome</keyword>
<comment type="caution">
    <text evidence="7">The sequence shown here is derived from an EMBL/GenBank/DDBJ whole genome shotgun (WGS) entry which is preliminary data.</text>
</comment>
<dbReference type="Gene3D" id="2.115.10.20">
    <property type="entry name" value="Glycosyl hydrolase domain, family 43"/>
    <property type="match status" value="1"/>
</dbReference>
<proteinExistence type="inferred from homology"/>
<evidence type="ECO:0000256" key="1">
    <source>
        <dbReference type="ARBA" id="ARBA00009865"/>
    </source>
</evidence>
<dbReference type="InterPro" id="IPR006710">
    <property type="entry name" value="Glyco_hydro_43"/>
</dbReference>
<dbReference type="EMBL" id="VCKX01000365">
    <property type="protein sequence ID" value="TMR16968.1"/>
    <property type="molecule type" value="Genomic_DNA"/>
</dbReference>
<accession>A0A5S4FE50</accession>
<feature type="domain" description="Ricin B lectin" evidence="6">
    <location>
        <begin position="342"/>
        <end position="479"/>
    </location>
</feature>
<dbReference type="PANTHER" id="PTHR22925">
    <property type="entry name" value="GLYCOSYL HYDROLASE 43 FAMILY MEMBER"/>
    <property type="match status" value="1"/>
</dbReference>
<evidence type="ECO:0000256" key="2">
    <source>
        <dbReference type="ARBA" id="ARBA00022801"/>
    </source>
</evidence>
<gene>
    <name evidence="7" type="ORF">ETD85_54760</name>
</gene>
<dbReference type="AlphaFoldDB" id="A0A5S4FE50"/>
<dbReference type="InterPro" id="IPR000772">
    <property type="entry name" value="Ricin_B_lectin"/>
</dbReference>
<protein>
    <submittedName>
        <fullName evidence="7">Beta-xylosidase</fullName>
    </submittedName>
</protein>
<comment type="similarity">
    <text evidence="1 4">Belongs to the glycosyl hydrolase 43 family.</text>
</comment>
<dbReference type="Gene3D" id="2.80.10.50">
    <property type="match status" value="1"/>
</dbReference>
<feature type="signal peptide" evidence="5">
    <location>
        <begin position="1"/>
        <end position="30"/>
    </location>
</feature>
<dbReference type="SMART" id="SM00458">
    <property type="entry name" value="RICIN"/>
    <property type="match status" value="1"/>
</dbReference>
<dbReference type="InterPro" id="IPR035992">
    <property type="entry name" value="Ricin_B-like_lectins"/>
</dbReference>
<name>A0A5S4FE50_9ACTN</name>
<keyword evidence="3 4" id="KW-0326">Glycosidase</keyword>
<evidence type="ECO:0000259" key="6">
    <source>
        <dbReference type="SMART" id="SM00458"/>
    </source>
</evidence>
<dbReference type="SUPFAM" id="SSF50370">
    <property type="entry name" value="Ricin B-like lectins"/>
    <property type="match status" value="1"/>
</dbReference>
<dbReference type="CDD" id="cd18822">
    <property type="entry name" value="GH43_CtGH43-like"/>
    <property type="match status" value="1"/>
</dbReference>
<evidence type="ECO:0000256" key="3">
    <source>
        <dbReference type="ARBA" id="ARBA00023295"/>
    </source>
</evidence>
<dbReference type="InterPro" id="IPR023296">
    <property type="entry name" value="Glyco_hydro_beta-prop_sf"/>
</dbReference>
<reference evidence="7 8" key="1">
    <citation type="submission" date="2019-05" db="EMBL/GenBank/DDBJ databases">
        <title>Draft genome sequence of Nonomuraea zeae DSM 100528.</title>
        <authorList>
            <person name="Saricaoglu S."/>
            <person name="Isik K."/>
        </authorList>
    </citation>
    <scope>NUCLEOTIDE SEQUENCE [LARGE SCALE GENOMIC DNA]</scope>
    <source>
        <strain evidence="7 8">DSM 100528</strain>
    </source>
</reference>
<dbReference type="Proteomes" id="UP000306628">
    <property type="component" value="Unassembled WGS sequence"/>
</dbReference>
<dbReference type="Pfam" id="PF04616">
    <property type="entry name" value="Glyco_hydro_43"/>
    <property type="match status" value="1"/>
</dbReference>
<dbReference type="GO" id="GO:0005975">
    <property type="term" value="P:carbohydrate metabolic process"/>
    <property type="evidence" value="ECO:0007669"/>
    <property type="project" value="InterPro"/>
</dbReference>
<dbReference type="Pfam" id="PF14200">
    <property type="entry name" value="RicinB_lectin_2"/>
    <property type="match status" value="2"/>
</dbReference>
<keyword evidence="5" id="KW-0732">Signal</keyword>
<dbReference type="RefSeq" id="WP_138697775.1">
    <property type="nucleotide sequence ID" value="NZ_JBHSAZ010000033.1"/>
</dbReference>
<feature type="chain" id="PRO_5024293094" evidence="5">
    <location>
        <begin position="31"/>
        <end position="481"/>
    </location>
</feature>